<feature type="transmembrane region" description="Helical" evidence="1">
    <location>
        <begin position="6"/>
        <end position="24"/>
    </location>
</feature>
<keyword evidence="1" id="KW-0812">Transmembrane</keyword>
<name>A0A131YCR6_RHIAP</name>
<proteinExistence type="predicted"/>
<protein>
    <submittedName>
        <fullName evidence="2">Uncharacterized protein</fullName>
    </submittedName>
</protein>
<keyword evidence="1" id="KW-0472">Membrane</keyword>
<dbReference type="EMBL" id="GEDV01012681">
    <property type="protein sequence ID" value="JAP75876.1"/>
    <property type="molecule type" value="Transcribed_RNA"/>
</dbReference>
<evidence type="ECO:0000313" key="2">
    <source>
        <dbReference type="EMBL" id="JAP75876.1"/>
    </source>
</evidence>
<dbReference type="AlphaFoldDB" id="A0A131YCR6"/>
<reference evidence="2" key="1">
    <citation type="journal article" date="2016" name="Ticks Tick Borne Dis.">
        <title>De novo assembly and annotation of the salivary gland transcriptome of Rhipicephalus appendiculatus male and female ticks during blood feeding.</title>
        <authorList>
            <person name="de Castro M.H."/>
            <person name="de Klerk D."/>
            <person name="Pienaar R."/>
            <person name="Latif A.A."/>
            <person name="Rees D.J."/>
            <person name="Mans B.J."/>
        </authorList>
    </citation>
    <scope>NUCLEOTIDE SEQUENCE</scope>
    <source>
        <tissue evidence="2">Salivary glands</tissue>
    </source>
</reference>
<organism evidence="2">
    <name type="scientific">Rhipicephalus appendiculatus</name>
    <name type="common">Brown ear tick</name>
    <dbReference type="NCBI Taxonomy" id="34631"/>
    <lineage>
        <taxon>Eukaryota</taxon>
        <taxon>Metazoa</taxon>
        <taxon>Ecdysozoa</taxon>
        <taxon>Arthropoda</taxon>
        <taxon>Chelicerata</taxon>
        <taxon>Arachnida</taxon>
        <taxon>Acari</taxon>
        <taxon>Parasitiformes</taxon>
        <taxon>Ixodida</taxon>
        <taxon>Ixodoidea</taxon>
        <taxon>Ixodidae</taxon>
        <taxon>Rhipicephalinae</taxon>
        <taxon>Rhipicephalus</taxon>
        <taxon>Rhipicephalus</taxon>
    </lineage>
</organism>
<accession>A0A131YCR6</accession>
<keyword evidence="1" id="KW-1133">Transmembrane helix</keyword>
<evidence type="ECO:0000256" key="1">
    <source>
        <dbReference type="SAM" id="Phobius"/>
    </source>
</evidence>
<sequence length="96" mass="11006">MSSRCFIIYVLLSFSAALTSGLLWRGLRPKHTVEPLCEKTYCPIGNQLSCVITGGEVYTECINQWWSCGGHWFSKCWARRRFPSCRLTRFGCACRC</sequence>